<name>A0A0N5D1J6_THECL</name>
<evidence type="ECO:0000256" key="1">
    <source>
        <dbReference type="SAM" id="SignalP"/>
    </source>
</evidence>
<reference evidence="4" key="1">
    <citation type="submission" date="2017-02" db="UniProtKB">
        <authorList>
            <consortium name="WormBaseParasite"/>
        </authorList>
    </citation>
    <scope>IDENTIFICATION</scope>
</reference>
<dbReference type="OrthoDB" id="5870140at2759"/>
<proteinExistence type="predicted"/>
<accession>A0A0N5D1J6</accession>
<organism evidence="4">
    <name type="scientific">Thelazia callipaeda</name>
    <name type="common">Oriental eyeworm</name>
    <name type="synonym">Parasitic nematode</name>
    <dbReference type="NCBI Taxonomy" id="103827"/>
    <lineage>
        <taxon>Eukaryota</taxon>
        <taxon>Metazoa</taxon>
        <taxon>Ecdysozoa</taxon>
        <taxon>Nematoda</taxon>
        <taxon>Chromadorea</taxon>
        <taxon>Rhabditida</taxon>
        <taxon>Spirurina</taxon>
        <taxon>Spiruromorpha</taxon>
        <taxon>Thelazioidea</taxon>
        <taxon>Thelaziidae</taxon>
        <taxon>Thelazia</taxon>
    </lineage>
</organism>
<evidence type="ECO:0000313" key="3">
    <source>
        <dbReference type="Proteomes" id="UP000276776"/>
    </source>
</evidence>
<dbReference type="Proteomes" id="UP000276776">
    <property type="component" value="Unassembled WGS sequence"/>
</dbReference>
<dbReference type="STRING" id="103827.A0A0N5D1J6"/>
<dbReference type="WBParaSite" id="TCLT_0000672501-mRNA-1">
    <property type="protein sequence ID" value="TCLT_0000672501-mRNA-1"/>
    <property type="gene ID" value="TCLT_0000672501"/>
</dbReference>
<evidence type="ECO:0000313" key="4">
    <source>
        <dbReference type="WBParaSite" id="TCLT_0000672501-mRNA-1"/>
    </source>
</evidence>
<gene>
    <name evidence="2" type="ORF">TCLT_LOCUS6714</name>
</gene>
<protein>
    <submittedName>
        <fullName evidence="2 4">Uncharacterized protein</fullName>
    </submittedName>
</protein>
<evidence type="ECO:0000313" key="2">
    <source>
        <dbReference type="EMBL" id="VDN04094.1"/>
    </source>
</evidence>
<dbReference type="AlphaFoldDB" id="A0A0N5D1J6"/>
<sequence length="98" mass="10864">MSRKSSLLYLSFHLLTTFTFLPGQCSKDIFETKGQILGEIGKKRNAEDSIPVIEIRGEGQPMSAAQIRQLEEASNGGPLDIKAKNFIFSCFSCIYFGP</sequence>
<feature type="chain" id="PRO_5043126556" evidence="1">
    <location>
        <begin position="27"/>
        <end position="98"/>
    </location>
</feature>
<reference evidence="2 3" key="2">
    <citation type="submission" date="2018-11" db="EMBL/GenBank/DDBJ databases">
        <authorList>
            <consortium name="Pathogen Informatics"/>
        </authorList>
    </citation>
    <scope>NUCLEOTIDE SEQUENCE [LARGE SCALE GENOMIC DNA]</scope>
</reference>
<keyword evidence="1" id="KW-0732">Signal</keyword>
<keyword evidence="3" id="KW-1185">Reference proteome</keyword>
<dbReference type="EMBL" id="UYYF01004438">
    <property type="protein sequence ID" value="VDN04094.1"/>
    <property type="molecule type" value="Genomic_DNA"/>
</dbReference>
<feature type="signal peptide" evidence="1">
    <location>
        <begin position="1"/>
        <end position="26"/>
    </location>
</feature>